<keyword evidence="3" id="KW-0201">Cytochrome c-type biogenesis</keyword>
<evidence type="ECO:0000256" key="3">
    <source>
        <dbReference type="ARBA" id="ARBA00022748"/>
    </source>
</evidence>
<dbReference type="PANTHER" id="PTHR42852:SF6">
    <property type="entry name" value="THIOL:DISULFIDE INTERCHANGE PROTEIN DSBE"/>
    <property type="match status" value="1"/>
</dbReference>
<protein>
    <submittedName>
        <fullName evidence="7">DsbE family thiol:disulfide interchange protein</fullName>
    </submittedName>
</protein>
<evidence type="ECO:0000256" key="2">
    <source>
        <dbReference type="ARBA" id="ARBA00007758"/>
    </source>
</evidence>
<dbReference type="NCBIfam" id="TIGR00385">
    <property type="entry name" value="dsbE"/>
    <property type="match status" value="1"/>
</dbReference>
<evidence type="ECO:0000313" key="7">
    <source>
        <dbReference type="EMBL" id="MDO1558950.1"/>
    </source>
</evidence>
<accession>A0ABT8SLD6</accession>
<dbReference type="InterPro" id="IPR004799">
    <property type="entry name" value="Periplasmic_diS_OxRdtase_DsbE"/>
</dbReference>
<dbReference type="Proteomes" id="UP001169063">
    <property type="component" value="Unassembled WGS sequence"/>
</dbReference>
<dbReference type="SUPFAM" id="SSF52833">
    <property type="entry name" value="Thioredoxin-like"/>
    <property type="match status" value="1"/>
</dbReference>
<reference evidence="7" key="1">
    <citation type="submission" date="2023-07" db="EMBL/GenBank/DDBJ databases">
        <title>Brevundimonas soil sp. nov., isolated from the soil of chemical plant.</title>
        <authorList>
            <person name="Wu N."/>
        </authorList>
    </citation>
    <scope>NUCLEOTIDE SEQUENCE</scope>
    <source>
        <strain evidence="7">XZ-24</strain>
    </source>
</reference>
<keyword evidence="8" id="KW-1185">Reference proteome</keyword>
<sequence length="184" mass="19821">MKRLVLFLPLAALAALAALFVFFSLKRDPTYRPDELVGRPLPAIALEPLGEGPPQRLIDTVEGQLTVVNLFASWCVPCRVEHPQLTALQTRGVRVVGVAYKDRPEATRAFLAELGDPFAVVLTDPEGRAGLELGITGVPETFVAGPDGTVLAKASGPLVSEADVSNLLEQARAEQARRQSERSR</sequence>
<keyword evidence="5" id="KW-0676">Redox-active center</keyword>
<keyword evidence="4" id="KW-1015">Disulfide bond</keyword>
<comment type="caution">
    <text evidence="7">The sequence shown here is derived from an EMBL/GenBank/DDBJ whole genome shotgun (WGS) entry which is preliminary data.</text>
</comment>
<proteinExistence type="inferred from homology"/>
<dbReference type="Gene3D" id="3.40.30.10">
    <property type="entry name" value="Glutaredoxin"/>
    <property type="match status" value="1"/>
</dbReference>
<evidence type="ECO:0000259" key="6">
    <source>
        <dbReference type="PROSITE" id="PS51352"/>
    </source>
</evidence>
<evidence type="ECO:0000313" key="8">
    <source>
        <dbReference type="Proteomes" id="UP001169063"/>
    </source>
</evidence>
<evidence type="ECO:0000256" key="1">
    <source>
        <dbReference type="ARBA" id="ARBA00004196"/>
    </source>
</evidence>
<organism evidence="7 8">
    <name type="scientific">Peiella sedimenti</name>
    <dbReference type="NCBI Taxonomy" id="3061083"/>
    <lineage>
        <taxon>Bacteria</taxon>
        <taxon>Pseudomonadati</taxon>
        <taxon>Pseudomonadota</taxon>
        <taxon>Alphaproteobacteria</taxon>
        <taxon>Caulobacterales</taxon>
        <taxon>Caulobacteraceae</taxon>
        <taxon>Peiella</taxon>
    </lineage>
</organism>
<dbReference type="InterPro" id="IPR036249">
    <property type="entry name" value="Thioredoxin-like_sf"/>
</dbReference>
<evidence type="ECO:0000256" key="4">
    <source>
        <dbReference type="ARBA" id="ARBA00023157"/>
    </source>
</evidence>
<dbReference type="Pfam" id="PF08534">
    <property type="entry name" value="Redoxin"/>
    <property type="match status" value="1"/>
</dbReference>
<dbReference type="EMBL" id="JAUKTR010000002">
    <property type="protein sequence ID" value="MDO1558950.1"/>
    <property type="molecule type" value="Genomic_DNA"/>
</dbReference>
<dbReference type="RefSeq" id="WP_302109380.1">
    <property type="nucleotide sequence ID" value="NZ_JAUKTR010000002.1"/>
</dbReference>
<name>A0ABT8SLD6_9CAUL</name>
<gene>
    <name evidence="7" type="ORF">Q0812_05860</name>
</gene>
<feature type="domain" description="Thioredoxin" evidence="6">
    <location>
        <begin position="35"/>
        <end position="173"/>
    </location>
</feature>
<comment type="subcellular location">
    <subcellularLocation>
        <location evidence="1">Cell envelope</location>
    </subcellularLocation>
</comment>
<dbReference type="InterPro" id="IPR013766">
    <property type="entry name" value="Thioredoxin_domain"/>
</dbReference>
<dbReference type="InterPro" id="IPR013740">
    <property type="entry name" value="Redoxin"/>
</dbReference>
<comment type="similarity">
    <text evidence="2">Belongs to the thioredoxin family. DsbE subfamily.</text>
</comment>
<dbReference type="PANTHER" id="PTHR42852">
    <property type="entry name" value="THIOL:DISULFIDE INTERCHANGE PROTEIN DSBE"/>
    <property type="match status" value="1"/>
</dbReference>
<dbReference type="PROSITE" id="PS00194">
    <property type="entry name" value="THIOREDOXIN_1"/>
    <property type="match status" value="1"/>
</dbReference>
<evidence type="ECO:0000256" key="5">
    <source>
        <dbReference type="ARBA" id="ARBA00023284"/>
    </source>
</evidence>
<dbReference type="InterPro" id="IPR017937">
    <property type="entry name" value="Thioredoxin_CS"/>
</dbReference>
<dbReference type="PROSITE" id="PS51352">
    <property type="entry name" value="THIOREDOXIN_2"/>
    <property type="match status" value="1"/>
</dbReference>
<dbReference type="InterPro" id="IPR050553">
    <property type="entry name" value="Thioredoxin_ResA/DsbE_sf"/>
</dbReference>